<proteinExistence type="predicted"/>
<dbReference type="Proteomes" id="UP000093355">
    <property type="component" value="Unassembled WGS sequence"/>
</dbReference>
<gene>
    <name evidence="1" type="ORF">A7J15_03885</name>
</gene>
<dbReference type="InterPro" id="IPR000644">
    <property type="entry name" value="CBS_dom"/>
</dbReference>
<dbReference type="AlphaFoldDB" id="A0A1B9NDK2"/>
<dbReference type="Gene3D" id="3.10.580.10">
    <property type="entry name" value="CBS-domain"/>
    <property type="match status" value="1"/>
</dbReference>
<dbReference type="InterPro" id="IPR005835">
    <property type="entry name" value="NTP_transferase_dom"/>
</dbReference>
<name>A0A1B9NDK2_9MICO</name>
<dbReference type="RefSeq" id="WP_067024787.1">
    <property type="nucleotide sequence ID" value="NZ_CP038256.1"/>
</dbReference>
<dbReference type="OrthoDB" id="9814210at2"/>
<dbReference type="EMBL" id="LXMD01000021">
    <property type="protein sequence ID" value="OCG74681.1"/>
    <property type="molecule type" value="Genomic_DNA"/>
</dbReference>
<dbReference type="STRING" id="904291.A7J15_03885"/>
<dbReference type="InterPro" id="IPR050486">
    <property type="entry name" value="Mannose-1P_guanyltransferase"/>
</dbReference>
<evidence type="ECO:0000313" key="2">
    <source>
        <dbReference type="Proteomes" id="UP000093355"/>
    </source>
</evidence>
<dbReference type="InterPro" id="IPR029044">
    <property type="entry name" value="Nucleotide-diphossugar_trans"/>
</dbReference>
<dbReference type="Pfam" id="PF00571">
    <property type="entry name" value="CBS"/>
    <property type="match status" value="2"/>
</dbReference>
<dbReference type="PANTHER" id="PTHR22572">
    <property type="entry name" value="SUGAR-1-PHOSPHATE GUANYL TRANSFERASE"/>
    <property type="match status" value="1"/>
</dbReference>
<dbReference type="GO" id="GO:0016740">
    <property type="term" value="F:transferase activity"/>
    <property type="evidence" value="ECO:0007669"/>
    <property type="project" value="UniProtKB-KW"/>
</dbReference>
<sequence>MLNENLQAVLSASTATLIDALGAIDRGAGGLSCLVDDDGRLVAVLTDGDVRRALLGGAALEDPAERFAVRNPHTVPSGTSRASVLDLMKSLRISAVPEIDESGRLRAIHTLSDIVGGRVLPNYAVIMAGGKGTRLGELTKHRPKPLMMVAGRAIIEWVILGLVGDGVRNIFVSVNHMADQIIEHLGDGTALGCRIEYLHETPELPLGTAGSLTLLPPHLTEPGADPIIVLNSDIMVEFSARALLEEHAQSKAKMTIGTKLYQHTVPFGVIEMDEARLITSIVEKPEVAVEVNAAVYCIDPELVRELPVGEPSTMPELAQICLDSDRRVQAWPLTSEWIDVGTPADLARAKGEH</sequence>
<accession>A0A1B9NDK2</accession>
<keyword evidence="2" id="KW-1185">Reference proteome</keyword>
<evidence type="ECO:0000313" key="1">
    <source>
        <dbReference type="EMBL" id="OCG74681.1"/>
    </source>
</evidence>
<keyword evidence="1" id="KW-0808">Transferase</keyword>
<reference evidence="1 2" key="1">
    <citation type="submission" date="2016-05" db="EMBL/GenBank/DDBJ databases">
        <authorList>
            <person name="Lavstsen T."/>
            <person name="Jespersen J.S."/>
        </authorList>
    </citation>
    <scope>NUCLEOTIDE SEQUENCE [LARGE SCALE GENOMIC DNA]</scope>
    <source>
        <strain evidence="1 2">YLB-01</strain>
    </source>
</reference>
<organism evidence="1 2">
    <name type="scientific">Microbacterium sediminis</name>
    <dbReference type="NCBI Taxonomy" id="904291"/>
    <lineage>
        <taxon>Bacteria</taxon>
        <taxon>Bacillati</taxon>
        <taxon>Actinomycetota</taxon>
        <taxon>Actinomycetes</taxon>
        <taxon>Micrococcales</taxon>
        <taxon>Microbacteriaceae</taxon>
        <taxon>Microbacterium</taxon>
    </lineage>
</organism>
<dbReference type="InterPro" id="IPR046342">
    <property type="entry name" value="CBS_dom_sf"/>
</dbReference>
<dbReference type="Pfam" id="PF00483">
    <property type="entry name" value="NTP_transferase"/>
    <property type="match status" value="1"/>
</dbReference>
<comment type="caution">
    <text evidence="1">The sequence shown here is derived from an EMBL/GenBank/DDBJ whole genome shotgun (WGS) entry which is preliminary data.</text>
</comment>
<dbReference type="SUPFAM" id="SSF54631">
    <property type="entry name" value="CBS-domain pair"/>
    <property type="match status" value="1"/>
</dbReference>
<dbReference type="PROSITE" id="PS51371">
    <property type="entry name" value="CBS"/>
    <property type="match status" value="1"/>
</dbReference>
<dbReference type="Gene3D" id="3.90.550.10">
    <property type="entry name" value="Spore Coat Polysaccharide Biosynthesis Protein SpsA, Chain A"/>
    <property type="match status" value="1"/>
</dbReference>
<dbReference type="SUPFAM" id="SSF53448">
    <property type="entry name" value="Nucleotide-diphospho-sugar transferases"/>
    <property type="match status" value="1"/>
</dbReference>
<protein>
    <submittedName>
        <fullName evidence="1">Nucleotidyl transferase</fullName>
    </submittedName>
</protein>